<evidence type="ECO:0000313" key="1">
    <source>
        <dbReference type="EMBL" id="JAH83206.1"/>
    </source>
</evidence>
<sequence>MDKRSEGEMVNQRKSIEIIYIYICHKKMLYNRAAYTLYIKAYIKYKNKTSNAFLPLLAA</sequence>
<accession>A0A0E9VYP9</accession>
<reference evidence="1" key="1">
    <citation type="submission" date="2014-11" db="EMBL/GenBank/DDBJ databases">
        <authorList>
            <person name="Amaro Gonzalez C."/>
        </authorList>
    </citation>
    <scope>NUCLEOTIDE SEQUENCE</scope>
</reference>
<dbReference type="EMBL" id="GBXM01025371">
    <property type="protein sequence ID" value="JAH83206.1"/>
    <property type="molecule type" value="Transcribed_RNA"/>
</dbReference>
<name>A0A0E9VYP9_ANGAN</name>
<proteinExistence type="predicted"/>
<organism evidence="1">
    <name type="scientific">Anguilla anguilla</name>
    <name type="common">European freshwater eel</name>
    <name type="synonym">Muraena anguilla</name>
    <dbReference type="NCBI Taxonomy" id="7936"/>
    <lineage>
        <taxon>Eukaryota</taxon>
        <taxon>Metazoa</taxon>
        <taxon>Chordata</taxon>
        <taxon>Craniata</taxon>
        <taxon>Vertebrata</taxon>
        <taxon>Euteleostomi</taxon>
        <taxon>Actinopterygii</taxon>
        <taxon>Neopterygii</taxon>
        <taxon>Teleostei</taxon>
        <taxon>Anguilliformes</taxon>
        <taxon>Anguillidae</taxon>
        <taxon>Anguilla</taxon>
    </lineage>
</organism>
<reference evidence="1" key="2">
    <citation type="journal article" date="2015" name="Fish Shellfish Immunol.">
        <title>Early steps in the European eel (Anguilla anguilla)-Vibrio vulnificus interaction in the gills: Role of the RtxA13 toxin.</title>
        <authorList>
            <person name="Callol A."/>
            <person name="Pajuelo D."/>
            <person name="Ebbesson L."/>
            <person name="Teles M."/>
            <person name="MacKenzie S."/>
            <person name="Amaro C."/>
        </authorList>
    </citation>
    <scope>NUCLEOTIDE SEQUENCE</scope>
</reference>
<protein>
    <submittedName>
        <fullName evidence="1">Uncharacterized protein</fullName>
    </submittedName>
</protein>
<dbReference type="AlphaFoldDB" id="A0A0E9VYP9"/>